<dbReference type="Gene3D" id="3.40.109.10">
    <property type="entry name" value="NADH Oxidase"/>
    <property type="match status" value="1"/>
</dbReference>
<dbReference type="eggNOG" id="COG0778">
    <property type="taxonomic scope" value="Bacteria"/>
</dbReference>
<organism evidence="7 8">
    <name type="scientific">Halanaerobium hydrogeniformans</name>
    <name type="common">Halanaerobium sp. (strain sapolanicus)</name>
    <dbReference type="NCBI Taxonomy" id="656519"/>
    <lineage>
        <taxon>Bacteria</taxon>
        <taxon>Bacillati</taxon>
        <taxon>Bacillota</taxon>
        <taxon>Clostridia</taxon>
        <taxon>Halanaerobiales</taxon>
        <taxon>Halanaerobiaceae</taxon>
        <taxon>Halanaerobium</taxon>
    </lineage>
</organism>
<keyword evidence="5" id="KW-0560">Oxidoreductase</keyword>
<accession>E4RP89</accession>
<dbReference type="InterPro" id="IPR000415">
    <property type="entry name" value="Nitroreductase-like"/>
</dbReference>
<evidence type="ECO:0000259" key="6">
    <source>
        <dbReference type="Pfam" id="PF00881"/>
    </source>
</evidence>
<dbReference type="PANTHER" id="PTHR43673">
    <property type="entry name" value="NAD(P)H NITROREDUCTASE YDGI-RELATED"/>
    <property type="match status" value="1"/>
</dbReference>
<feature type="domain" description="Nitroreductase" evidence="6">
    <location>
        <begin position="72"/>
        <end position="150"/>
    </location>
</feature>
<keyword evidence="3" id="KW-0285">Flavoprotein</keyword>
<feature type="domain" description="Nitroreductase" evidence="6">
    <location>
        <begin position="8"/>
        <end position="60"/>
    </location>
</feature>
<dbReference type="Pfam" id="PF00881">
    <property type="entry name" value="Nitroreductase"/>
    <property type="match status" value="2"/>
</dbReference>
<dbReference type="RefSeq" id="WP_013404880.1">
    <property type="nucleotide sequence ID" value="NC_014654.1"/>
</dbReference>
<dbReference type="AlphaFoldDB" id="E4RP89"/>
<evidence type="ECO:0000313" key="7">
    <source>
        <dbReference type="EMBL" id="ADQ13774.1"/>
    </source>
</evidence>
<reference evidence="7 8" key="1">
    <citation type="submission" date="2010-11" db="EMBL/GenBank/DDBJ databases">
        <title>Complete sequence of Halanaerobium sp. sapolanicus.</title>
        <authorList>
            <consortium name="US DOE Joint Genome Institute"/>
            <person name="Lucas S."/>
            <person name="Copeland A."/>
            <person name="Lapidus A."/>
            <person name="Cheng J.-F."/>
            <person name="Bruce D."/>
            <person name="Goodwin L."/>
            <person name="Pitluck S."/>
            <person name="Davenport K."/>
            <person name="Detter J.C."/>
            <person name="Han C."/>
            <person name="Tapia R."/>
            <person name="Land M."/>
            <person name="Hauser L."/>
            <person name="Jeffries C."/>
            <person name="Kyrpides N."/>
            <person name="Ivanova N."/>
            <person name="Mikhailova N."/>
            <person name="Begemann M.B."/>
            <person name="Mormile M.R."/>
            <person name="Wall J.D."/>
            <person name="Elias D.A."/>
            <person name="Woyke T."/>
        </authorList>
    </citation>
    <scope>NUCLEOTIDE SEQUENCE [LARGE SCALE GENOMIC DNA]</scope>
    <source>
        <strain evidence="8">sapolanicus</strain>
    </source>
</reference>
<proteinExistence type="inferred from homology"/>
<evidence type="ECO:0000256" key="5">
    <source>
        <dbReference type="ARBA" id="ARBA00023002"/>
    </source>
</evidence>
<dbReference type="SUPFAM" id="SSF55469">
    <property type="entry name" value="FMN-dependent nitroreductase-like"/>
    <property type="match status" value="1"/>
</dbReference>
<evidence type="ECO:0000256" key="2">
    <source>
        <dbReference type="ARBA" id="ARBA00007118"/>
    </source>
</evidence>
<gene>
    <name evidence="7" type="ordered locus">Halsa_0298</name>
</gene>
<dbReference type="KEGG" id="has:Halsa_0298"/>
<dbReference type="STRING" id="656519.Halsa_0298"/>
<dbReference type="EMBL" id="CP002304">
    <property type="protein sequence ID" value="ADQ13774.1"/>
    <property type="molecule type" value="Genomic_DNA"/>
</dbReference>
<dbReference type="GO" id="GO:0016491">
    <property type="term" value="F:oxidoreductase activity"/>
    <property type="evidence" value="ECO:0007669"/>
    <property type="project" value="UniProtKB-KW"/>
</dbReference>
<evidence type="ECO:0000256" key="4">
    <source>
        <dbReference type="ARBA" id="ARBA00022643"/>
    </source>
</evidence>
<comment type="similarity">
    <text evidence="2">Belongs to the nitroreductase family.</text>
</comment>
<dbReference type="InterPro" id="IPR029479">
    <property type="entry name" value="Nitroreductase"/>
</dbReference>
<dbReference type="HOGENOM" id="CLU_070764_8_0_9"/>
<evidence type="ECO:0000256" key="1">
    <source>
        <dbReference type="ARBA" id="ARBA00001917"/>
    </source>
</evidence>
<keyword evidence="4" id="KW-0288">FMN</keyword>
<comment type="cofactor">
    <cofactor evidence="1">
        <name>FMN</name>
        <dbReference type="ChEBI" id="CHEBI:58210"/>
    </cofactor>
</comment>
<sequence>MGELLNLIKKRRSIRNFRNDKIPRDDLSELIEAAIWAPSGGNIQSWRFIVVDDDILLEKIDAFSPGLSGNPPALIILCYDKNLAYQKGGKFGRDILSRMDISMAAQNIMLLAAEKDLASCPVKSFNRGALIELLKLPDKIEPELLISVGHSFVEPPPPKRDKLEKISYFNHWGEEDNE</sequence>
<evidence type="ECO:0000313" key="8">
    <source>
        <dbReference type="Proteomes" id="UP000007434"/>
    </source>
</evidence>
<dbReference type="OrthoDB" id="9812105at2"/>
<reference evidence="7 8" key="2">
    <citation type="journal article" date="2011" name="J. Bacteriol.">
        <title>Complete Genome Sequence of the Haloalkaliphilic, Hydrogen Producing Halanaerobium hydrogenoformans.</title>
        <authorList>
            <person name="Brown S.D."/>
            <person name="Begemann M.B."/>
            <person name="Mormile M.R."/>
            <person name="Wall J.D."/>
            <person name="Han C.S."/>
            <person name="Goodwin L.A."/>
            <person name="Pitluck S."/>
            <person name="Land M.L."/>
            <person name="Hauser L.J."/>
            <person name="Elias D.A."/>
        </authorList>
    </citation>
    <scope>NUCLEOTIDE SEQUENCE [LARGE SCALE GENOMIC DNA]</scope>
    <source>
        <strain evidence="8">sapolanicus</strain>
    </source>
</reference>
<protein>
    <submittedName>
        <fullName evidence="7">Nitroreductase</fullName>
    </submittedName>
</protein>
<name>E4RP89_HALHG</name>
<keyword evidence="8" id="KW-1185">Reference proteome</keyword>
<evidence type="ECO:0000256" key="3">
    <source>
        <dbReference type="ARBA" id="ARBA00022630"/>
    </source>
</evidence>
<dbReference type="Proteomes" id="UP000007434">
    <property type="component" value="Chromosome"/>
</dbReference>
<dbReference type="PANTHER" id="PTHR43673:SF2">
    <property type="entry name" value="NITROREDUCTASE"/>
    <property type="match status" value="1"/>
</dbReference>